<dbReference type="EMBL" id="RWGY01000031">
    <property type="protein sequence ID" value="TVU13771.1"/>
    <property type="molecule type" value="Genomic_DNA"/>
</dbReference>
<feature type="compositionally biased region" description="Polar residues" evidence="1">
    <location>
        <begin position="73"/>
        <end position="90"/>
    </location>
</feature>
<dbReference type="AlphaFoldDB" id="A0A5J9TSU0"/>
<gene>
    <name evidence="2" type="ORF">EJB05_37197</name>
</gene>
<feature type="compositionally biased region" description="Polar residues" evidence="1">
    <location>
        <begin position="24"/>
        <end position="35"/>
    </location>
</feature>
<accession>A0A5J9TSU0</accession>
<protein>
    <submittedName>
        <fullName evidence="2">Uncharacterized protein</fullName>
    </submittedName>
</protein>
<dbReference type="Proteomes" id="UP000324897">
    <property type="component" value="Unassembled WGS sequence"/>
</dbReference>
<feature type="non-terminal residue" evidence="2">
    <location>
        <position position="1"/>
    </location>
</feature>
<feature type="region of interest" description="Disordered" evidence="1">
    <location>
        <begin position="1"/>
        <end position="38"/>
    </location>
</feature>
<sequence length="157" mass="17635">MSSSVPTPEWLPEGGPPKRRKVTTKASTESSNNIVPFQDEGTALSMTYPPRFALKHHQISEPATKKKAKRAKSNSTRTIKPKSGSGSNQLEVHGDQAQEVAFATTIKATGKWHKRNGSKVLLGDVAKLTVLEQELNALQWQRRHKKFDEWQLKKFNF</sequence>
<comment type="caution">
    <text evidence="2">The sequence shown here is derived from an EMBL/GenBank/DDBJ whole genome shotgun (WGS) entry which is preliminary data.</text>
</comment>
<organism evidence="2 3">
    <name type="scientific">Eragrostis curvula</name>
    <name type="common">weeping love grass</name>
    <dbReference type="NCBI Taxonomy" id="38414"/>
    <lineage>
        <taxon>Eukaryota</taxon>
        <taxon>Viridiplantae</taxon>
        <taxon>Streptophyta</taxon>
        <taxon>Embryophyta</taxon>
        <taxon>Tracheophyta</taxon>
        <taxon>Spermatophyta</taxon>
        <taxon>Magnoliopsida</taxon>
        <taxon>Liliopsida</taxon>
        <taxon>Poales</taxon>
        <taxon>Poaceae</taxon>
        <taxon>PACMAD clade</taxon>
        <taxon>Chloridoideae</taxon>
        <taxon>Eragrostideae</taxon>
        <taxon>Eragrostidinae</taxon>
        <taxon>Eragrostis</taxon>
    </lineage>
</organism>
<feature type="region of interest" description="Disordered" evidence="1">
    <location>
        <begin position="57"/>
        <end position="92"/>
    </location>
</feature>
<evidence type="ECO:0000313" key="3">
    <source>
        <dbReference type="Proteomes" id="UP000324897"/>
    </source>
</evidence>
<evidence type="ECO:0000256" key="1">
    <source>
        <dbReference type="SAM" id="MobiDB-lite"/>
    </source>
</evidence>
<keyword evidence="3" id="KW-1185">Reference proteome</keyword>
<name>A0A5J9TSU0_9POAL</name>
<evidence type="ECO:0000313" key="2">
    <source>
        <dbReference type="EMBL" id="TVU13771.1"/>
    </source>
</evidence>
<dbReference type="Gramene" id="TVU13771">
    <property type="protein sequence ID" value="TVU13771"/>
    <property type="gene ID" value="EJB05_37197"/>
</dbReference>
<reference evidence="2 3" key="1">
    <citation type="journal article" date="2019" name="Sci. Rep.">
        <title>A high-quality genome of Eragrostis curvula grass provides insights into Poaceae evolution and supports new strategies to enhance forage quality.</title>
        <authorList>
            <person name="Carballo J."/>
            <person name="Santos B.A.C.M."/>
            <person name="Zappacosta D."/>
            <person name="Garbus I."/>
            <person name="Selva J.P."/>
            <person name="Gallo C.A."/>
            <person name="Diaz A."/>
            <person name="Albertini E."/>
            <person name="Caccamo M."/>
            <person name="Echenique V."/>
        </authorList>
    </citation>
    <scope>NUCLEOTIDE SEQUENCE [LARGE SCALE GENOMIC DNA]</scope>
    <source>
        <strain evidence="3">cv. Victoria</strain>
        <tissue evidence="2">Leaf</tissue>
    </source>
</reference>
<proteinExistence type="predicted"/>